<reference evidence="4" key="1">
    <citation type="submission" date="2017-08" db="EMBL/GenBank/DDBJ databases">
        <authorList>
            <person name="Varghese N."/>
            <person name="Submissions S."/>
        </authorList>
    </citation>
    <scope>NUCLEOTIDE SEQUENCE [LARGE SCALE GENOMIC DNA]</scope>
    <source>
        <strain evidence="4">DSM 4725</strain>
    </source>
</reference>
<sequence>MTALNELTLLSDLASSQWGLVTATQARQAGVTVQQLARLTSQGALERLRHGVYRLAGAPSDSRTELKAAWLSLAPNLSIDQRLAGSAVAVVSHRSAADLHQLGDLEADAFEFSLPGRKQTRDPQIRLHRRHLTPDQWTVVDGLPVTTVPITIGDLARSGVDGGHLAGVVRDAVTTKHTDVDQVVTVLAPFARRYGAGPGQGDQLLRQLLHQAGVPTNTRRVGELLDAPRLNLTAVQQALADALRPSTTAALQDALAALDTTSLSQAAAEALAPVAANLQQVAAAALAPVAENLQRTLAQQLTSSLTPQRATRPKPRPADPKAAAPTHENHSTQHPANAATGSDNGEPTNA</sequence>
<keyword evidence="4" id="KW-1185">Reference proteome</keyword>
<protein>
    <submittedName>
        <fullName evidence="3">Transcriptional regulator, AbiEi antitoxin, Type IV TA system</fullName>
    </submittedName>
</protein>
<dbReference type="RefSeq" id="WP_097197231.1">
    <property type="nucleotide sequence ID" value="NZ_OBQI01000010.1"/>
</dbReference>
<evidence type="ECO:0000313" key="3">
    <source>
        <dbReference type="EMBL" id="SOC53638.1"/>
    </source>
</evidence>
<name>A0A285VJC0_9ACTN</name>
<feature type="compositionally biased region" description="Polar residues" evidence="1">
    <location>
        <begin position="332"/>
        <end position="350"/>
    </location>
</feature>
<dbReference type="Pfam" id="PF13338">
    <property type="entry name" value="AbiEi_4"/>
    <property type="match status" value="1"/>
</dbReference>
<dbReference type="AlphaFoldDB" id="A0A285VJC0"/>
<proteinExistence type="predicted"/>
<dbReference type="Proteomes" id="UP000219435">
    <property type="component" value="Unassembled WGS sequence"/>
</dbReference>
<dbReference type="OrthoDB" id="3356078at2"/>
<organism evidence="3 4">
    <name type="scientific">Blastococcus aggregatus</name>
    <dbReference type="NCBI Taxonomy" id="38502"/>
    <lineage>
        <taxon>Bacteria</taxon>
        <taxon>Bacillati</taxon>
        <taxon>Actinomycetota</taxon>
        <taxon>Actinomycetes</taxon>
        <taxon>Geodermatophilales</taxon>
        <taxon>Geodermatophilaceae</taxon>
        <taxon>Blastococcus</taxon>
    </lineage>
</organism>
<accession>A0A285VJC0</accession>
<evidence type="ECO:0000259" key="2">
    <source>
        <dbReference type="Pfam" id="PF13338"/>
    </source>
</evidence>
<evidence type="ECO:0000256" key="1">
    <source>
        <dbReference type="SAM" id="MobiDB-lite"/>
    </source>
</evidence>
<gene>
    <name evidence="3" type="ORF">SAMN05660748_0005</name>
</gene>
<feature type="region of interest" description="Disordered" evidence="1">
    <location>
        <begin position="302"/>
        <end position="350"/>
    </location>
</feature>
<dbReference type="InterPro" id="IPR025159">
    <property type="entry name" value="AbiEi_N"/>
</dbReference>
<feature type="domain" description="AbiEi antitoxin N-terminal" evidence="2">
    <location>
        <begin position="10"/>
        <end position="56"/>
    </location>
</feature>
<dbReference type="EMBL" id="OBQI01000010">
    <property type="protein sequence ID" value="SOC53638.1"/>
    <property type="molecule type" value="Genomic_DNA"/>
</dbReference>
<evidence type="ECO:0000313" key="4">
    <source>
        <dbReference type="Proteomes" id="UP000219435"/>
    </source>
</evidence>